<dbReference type="AlphaFoldDB" id="F0WCE6"/>
<dbReference type="CDD" id="cd04508">
    <property type="entry name" value="Tudor_SF"/>
    <property type="match status" value="3"/>
</dbReference>
<accession>F0WCE6</accession>
<gene>
    <name evidence="3" type="primary">AlNc14C58G4326</name>
    <name evidence="3" type="ORF">ALNC14_050040</name>
</gene>
<dbReference type="Pfam" id="PF18359">
    <property type="entry name" value="Tudor_5"/>
    <property type="match status" value="1"/>
</dbReference>
<dbReference type="PANTHER" id="PTHR34157">
    <property type="entry name" value="TUZIN"/>
    <property type="match status" value="1"/>
</dbReference>
<dbReference type="EMBL" id="FR824103">
    <property type="protein sequence ID" value="CCA18861.1"/>
    <property type="molecule type" value="Genomic_DNA"/>
</dbReference>
<feature type="domain" description="Tudor" evidence="2">
    <location>
        <begin position="611"/>
        <end position="668"/>
    </location>
</feature>
<reference evidence="3" key="1">
    <citation type="journal article" date="2011" name="PLoS Biol.">
        <title>Gene gain and loss during evolution of obligate parasitism in the white rust pathogen of Arabidopsis thaliana.</title>
        <authorList>
            <person name="Kemen E."/>
            <person name="Gardiner A."/>
            <person name="Schultz-Larsen T."/>
            <person name="Kemen A.C."/>
            <person name="Balmuth A.L."/>
            <person name="Robert-Seilaniantz A."/>
            <person name="Bailey K."/>
            <person name="Holub E."/>
            <person name="Studholme D.J."/>
            <person name="Maclean D."/>
            <person name="Jones J.D."/>
        </authorList>
    </citation>
    <scope>NUCLEOTIDE SEQUENCE</scope>
</reference>
<reference evidence="3" key="2">
    <citation type="submission" date="2011-02" db="EMBL/GenBank/DDBJ databases">
        <authorList>
            <person name="MacLean D."/>
        </authorList>
    </citation>
    <scope>NUCLEOTIDE SEQUENCE</scope>
</reference>
<evidence type="ECO:0000256" key="1">
    <source>
        <dbReference type="SAM" id="MobiDB-lite"/>
    </source>
</evidence>
<dbReference type="SUPFAM" id="SSF47473">
    <property type="entry name" value="EF-hand"/>
    <property type="match status" value="1"/>
</dbReference>
<dbReference type="PANTHER" id="PTHR34157:SF2">
    <property type="entry name" value="TUZIN"/>
    <property type="match status" value="1"/>
</dbReference>
<feature type="compositionally biased region" description="Basic and acidic residues" evidence="1">
    <location>
        <begin position="606"/>
        <end position="618"/>
    </location>
</feature>
<dbReference type="Gene3D" id="1.10.238.10">
    <property type="entry name" value="EF-hand"/>
    <property type="match status" value="1"/>
</dbReference>
<dbReference type="InterPro" id="IPR041291">
    <property type="entry name" value="TUDOR_5"/>
</dbReference>
<sequence>MSDVGSSFRGEVYSTKTSCPTPLDPEYWLGITHSYQQARDISSIRRNTCAVVDQEVRKTPQMSIISPVKCHFPFSPVTNARAKTFSSVNNSYGEAIGQHEARFFAKQQSINRLPTELKSELRNAFYSARSLVSPLHLFTAHDPLHHGSISIQSFYSTLADIGVDLSKPKFKAITTHFLTEHNQINYMAFSRYMALDDHEFESIRQQLRKEQQVLMVSGADLYKLFRSYDETSTEFIRYDIFFSLVYSIMKLTIPESTLHFLMISLAIHPFDKTMISYTRFLSLFDIVGHGMVPSSDPTNMLNVHQHRNSNLSQNTVRASRPVHPIKEDFAFSRFESGTHQKHSSVPATALRGWLCRVCRHQQVEDWVTHYHKILQIRSCTQDDKDTWTKNIEDHYSLQRFDCGEQIEARAPGCNYLERGMIESVHFNGTYTVRFESGILASCMNPKLLRRLPSQNDENQLCDEKHTDVTNSTHYENAHNKAFALPTGQQKGSVKFASAEKHIYSADFTETQVKKHEVHATEFWKKGDKVEAKYKGRSRYYPGVISRCRLNGTYDVDYDDGEKESGVDADMIRLKEDPSKAIKDQKTATNTEEKQSEPIAKPTKAGTRSEKERYREGEKVEAQYKGKEQFFPGVISRCRLNGTYDIEYDDGEKETGVSTDLIRRPSAKATLEYDGDELANSKNVESKATFKDGDKVEARYRGKSKFYPGVIARCRLNGSYDVDYDDGEKETGVDVDLIRFEG</sequence>
<proteinExistence type="predicted"/>
<dbReference type="InterPro" id="IPR002999">
    <property type="entry name" value="Tudor"/>
</dbReference>
<evidence type="ECO:0000313" key="3">
    <source>
        <dbReference type="EMBL" id="CCA18861.1"/>
    </source>
</evidence>
<feature type="domain" description="Tudor" evidence="2">
    <location>
        <begin position="521"/>
        <end position="579"/>
    </location>
</feature>
<feature type="domain" description="Tudor" evidence="2">
    <location>
        <begin position="398"/>
        <end position="456"/>
    </location>
</feature>
<evidence type="ECO:0000259" key="2">
    <source>
        <dbReference type="SMART" id="SM00333"/>
    </source>
</evidence>
<feature type="region of interest" description="Disordered" evidence="1">
    <location>
        <begin position="574"/>
        <end position="618"/>
    </location>
</feature>
<feature type="domain" description="Tudor" evidence="2">
    <location>
        <begin position="687"/>
        <end position="740"/>
    </location>
</feature>
<dbReference type="HOGENOM" id="CLU_009198_0_0_1"/>
<dbReference type="Gene3D" id="2.30.30.140">
    <property type="match status" value="4"/>
</dbReference>
<dbReference type="SMART" id="SM00333">
    <property type="entry name" value="TUDOR"/>
    <property type="match status" value="4"/>
</dbReference>
<feature type="compositionally biased region" description="Basic and acidic residues" evidence="1">
    <location>
        <begin position="574"/>
        <end position="595"/>
    </location>
</feature>
<organism evidence="3">
    <name type="scientific">Albugo laibachii Nc14</name>
    <dbReference type="NCBI Taxonomy" id="890382"/>
    <lineage>
        <taxon>Eukaryota</taxon>
        <taxon>Sar</taxon>
        <taxon>Stramenopiles</taxon>
        <taxon>Oomycota</taxon>
        <taxon>Peronosporomycetes</taxon>
        <taxon>Albuginales</taxon>
        <taxon>Albuginaceae</taxon>
        <taxon>Albugo</taxon>
    </lineage>
</organism>
<name>F0WCE6_9STRA</name>
<protein>
    <submittedName>
        <fullName evidence="3">Uncharacterized protein AlNc14C58G4326</fullName>
    </submittedName>
</protein>
<dbReference type="InterPro" id="IPR011992">
    <property type="entry name" value="EF-hand-dom_pair"/>
</dbReference>